<evidence type="ECO:0000256" key="10">
    <source>
        <dbReference type="SAM" id="Phobius"/>
    </source>
</evidence>
<dbReference type="Gene3D" id="3.10.580.10">
    <property type="entry name" value="CBS-domain"/>
    <property type="match status" value="1"/>
</dbReference>
<dbReference type="PROSITE" id="PS51846">
    <property type="entry name" value="CNNM"/>
    <property type="match status" value="1"/>
</dbReference>
<evidence type="ECO:0000256" key="4">
    <source>
        <dbReference type="ARBA" id="ARBA00022737"/>
    </source>
</evidence>
<dbReference type="AlphaFoldDB" id="A0A9D1WV44"/>
<dbReference type="SUPFAM" id="SSF54631">
    <property type="entry name" value="CBS-domain pair"/>
    <property type="match status" value="1"/>
</dbReference>
<feature type="domain" description="CBS" evidence="11">
    <location>
        <begin position="274"/>
        <end position="331"/>
    </location>
</feature>
<dbReference type="InterPro" id="IPR002550">
    <property type="entry name" value="CNNM"/>
</dbReference>
<gene>
    <name evidence="13" type="ORF">H9735_00675</name>
</gene>
<dbReference type="EMBL" id="DXEM01000002">
    <property type="protein sequence ID" value="HIX66620.1"/>
    <property type="molecule type" value="Genomic_DNA"/>
</dbReference>
<evidence type="ECO:0000256" key="7">
    <source>
        <dbReference type="ARBA" id="ARBA00023136"/>
    </source>
</evidence>
<keyword evidence="3 9" id="KW-0812">Transmembrane</keyword>
<keyword evidence="4" id="KW-0677">Repeat</keyword>
<keyword evidence="7 9" id="KW-0472">Membrane</keyword>
<name>A0A9D1WV44_9FIRM</name>
<evidence type="ECO:0000256" key="9">
    <source>
        <dbReference type="PROSITE-ProRule" id="PRU01193"/>
    </source>
</evidence>
<feature type="transmembrane region" description="Helical" evidence="10">
    <location>
        <begin position="131"/>
        <end position="156"/>
    </location>
</feature>
<dbReference type="Pfam" id="PF01595">
    <property type="entry name" value="CNNM"/>
    <property type="match status" value="1"/>
</dbReference>
<evidence type="ECO:0000256" key="1">
    <source>
        <dbReference type="ARBA" id="ARBA00004141"/>
    </source>
</evidence>
<evidence type="ECO:0000313" key="14">
    <source>
        <dbReference type="Proteomes" id="UP000886721"/>
    </source>
</evidence>
<reference evidence="13" key="2">
    <citation type="submission" date="2021-04" db="EMBL/GenBank/DDBJ databases">
        <authorList>
            <person name="Gilroy R."/>
        </authorList>
    </citation>
    <scope>NUCLEOTIDE SEQUENCE</scope>
    <source>
        <strain evidence="13">CHK191-13928</strain>
    </source>
</reference>
<accession>A0A9D1WV44</accession>
<dbReference type="FunFam" id="3.10.580.10:FF:000002">
    <property type="entry name" value="Magnesium/cobalt efflux protein CorC"/>
    <property type="match status" value="1"/>
</dbReference>
<dbReference type="PANTHER" id="PTHR22777">
    <property type="entry name" value="HEMOLYSIN-RELATED"/>
    <property type="match status" value="1"/>
</dbReference>
<feature type="transmembrane region" description="Helical" evidence="10">
    <location>
        <begin position="83"/>
        <end position="110"/>
    </location>
</feature>
<evidence type="ECO:0000256" key="5">
    <source>
        <dbReference type="ARBA" id="ARBA00022989"/>
    </source>
</evidence>
<comment type="subcellular location">
    <subcellularLocation>
        <location evidence="1">Membrane</location>
        <topology evidence="1">Multi-pass membrane protein</topology>
    </subcellularLocation>
</comment>
<dbReference type="InterPro" id="IPR046342">
    <property type="entry name" value="CBS_dom_sf"/>
</dbReference>
<dbReference type="SMART" id="SM01091">
    <property type="entry name" value="CorC_HlyC"/>
    <property type="match status" value="1"/>
</dbReference>
<evidence type="ECO:0000256" key="3">
    <source>
        <dbReference type="ARBA" id="ARBA00022692"/>
    </source>
</evidence>
<dbReference type="Proteomes" id="UP000886721">
    <property type="component" value="Unassembled WGS sequence"/>
</dbReference>
<evidence type="ECO:0000256" key="6">
    <source>
        <dbReference type="ARBA" id="ARBA00023122"/>
    </source>
</evidence>
<evidence type="ECO:0000259" key="11">
    <source>
        <dbReference type="PROSITE" id="PS51371"/>
    </source>
</evidence>
<dbReference type="PROSITE" id="PS51371">
    <property type="entry name" value="CBS"/>
    <property type="match status" value="2"/>
</dbReference>
<protein>
    <submittedName>
        <fullName evidence="13">Hemolysin family protein</fullName>
    </submittedName>
</protein>
<feature type="domain" description="CBS" evidence="11">
    <location>
        <begin position="208"/>
        <end position="268"/>
    </location>
</feature>
<organism evidence="13 14">
    <name type="scientific">Candidatus Anaerostipes excrementavium</name>
    <dbReference type="NCBI Taxonomy" id="2838463"/>
    <lineage>
        <taxon>Bacteria</taxon>
        <taxon>Bacillati</taxon>
        <taxon>Bacillota</taxon>
        <taxon>Clostridia</taxon>
        <taxon>Lachnospirales</taxon>
        <taxon>Lachnospiraceae</taxon>
        <taxon>Anaerostipes</taxon>
    </lineage>
</organism>
<evidence type="ECO:0000259" key="12">
    <source>
        <dbReference type="PROSITE" id="PS51846"/>
    </source>
</evidence>
<evidence type="ECO:0000256" key="2">
    <source>
        <dbReference type="ARBA" id="ARBA00006337"/>
    </source>
</evidence>
<dbReference type="InterPro" id="IPR016169">
    <property type="entry name" value="FAD-bd_PCMH_sub2"/>
</dbReference>
<dbReference type="InterPro" id="IPR036318">
    <property type="entry name" value="FAD-bd_PCMH-like_sf"/>
</dbReference>
<dbReference type="InterPro" id="IPR044751">
    <property type="entry name" value="Ion_transp-like_CBS"/>
</dbReference>
<dbReference type="Pfam" id="PF03471">
    <property type="entry name" value="CorC_HlyC"/>
    <property type="match status" value="1"/>
</dbReference>
<dbReference type="PANTHER" id="PTHR22777:SF17">
    <property type="entry name" value="UPF0053 PROTEIN SLL0260"/>
    <property type="match status" value="1"/>
</dbReference>
<dbReference type="Gene3D" id="3.30.465.10">
    <property type="match status" value="1"/>
</dbReference>
<keyword evidence="6 8" id="KW-0129">CBS domain</keyword>
<sequence length="425" mass="47599">MDPSVIIQIAAGIVLLSLSAYFSSAETSLTTVNQHTMRAMAEDGSKRAATVLKLIENPSKMLSCILVGNNLVNISLTSLSTTVAIRIFGSVGAGIATGVITVLVLLFGEITPKSLATINNTKLALAYAPSIYLVTKIMTPLVFLVNKLSSALLFILRIDSAQSKQVMTERELRTIVDVGHEDGVIKDDEKDMIDNVFDFKDSMAKDIMIPRIDVSFVSVDASYEEVMESFMKVGYSRLPVYEGTKDKVVGIVYLKDVYFYRTQHRGEIFHLRDVLRKPFFTYETQKISSLLSQMREKSVSFSIVLDEYGVTAGLITLEDIFEEIFGEIRDEYDDETPSFQELEDGRYLASASIKLDDLDDFLDIDLDSEDYDSLGGYVIELLDHLPEEGETAEDSNFLFQVVSVEKNRIEQIQITRKKEKLPEDN</sequence>
<dbReference type="InterPro" id="IPR005170">
    <property type="entry name" value="Transptr-assoc_dom"/>
</dbReference>
<proteinExistence type="inferred from homology"/>
<evidence type="ECO:0000313" key="13">
    <source>
        <dbReference type="EMBL" id="HIX66620.1"/>
    </source>
</evidence>
<comment type="caution">
    <text evidence="13">The sequence shown here is derived from an EMBL/GenBank/DDBJ whole genome shotgun (WGS) entry which is preliminary data.</text>
</comment>
<dbReference type="SUPFAM" id="SSF56176">
    <property type="entry name" value="FAD-binding/transporter-associated domain-like"/>
    <property type="match status" value="1"/>
</dbReference>
<dbReference type="GO" id="GO:0005886">
    <property type="term" value="C:plasma membrane"/>
    <property type="evidence" value="ECO:0007669"/>
    <property type="project" value="TreeGrafter"/>
</dbReference>
<dbReference type="CDD" id="cd04590">
    <property type="entry name" value="CBS_pair_CorC_HlyC_assoc"/>
    <property type="match status" value="1"/>
</dbReference>
<keyword evidence="5 9" id="KW-1133">Transmembrane helix</keyword>
<comment type="similarity">
    <text evidence="2">Belongs to the UPF0053 family.</text>
</comment>
<dbReference type="InterPro" id="IPR000644">
    <property type="entry name" value="CBS_dom"/>
</dbReference>
<reference evidence="13" key="1">
    <citation type="journal article" date="2021" name="PeerJ">
        <title>Extensive microbial diversity within the chicken gut microbiome revealed by metagenomics and culture.</title>
        <authorList>
            <person name="Gilroy R."/>
            <person name="Ravi A."/>
            <person name="Getino M."/>
            <person name="Pursley I."/>
            <person name="Horton D.L."/>
            <person name="Alikhan N.F."/>
            <person name="Baker D."/>
            <person name="Gharbi K."/>
            <person name="Hall N."/>
            <person name="Watson M."/>
            <person name="Adriaenssens E.M."/>
            <person name="Foster-Nyarko E."/>
            <person name="Jarju S."/>
            <person name="Secka A."/>
            <person name="Antonio M."/>
            <person name="Oren A."/>
            <person name="Chaudhuri R.R."/>
            <person name="La Ragione R."/>
            <person name="Hildebrand F."/>
            <person name="Pallen M.J."/>
        </authorList>
    </citation>
    <scope>NUCLEOTIDE SEQUENCE</scope>
    <source>
        <strain evidence="13">CHK191-13928</strain>
    </source>
</reference>
<dbReference type="Pfam" id="PF00571">
    <property type="entry name" value="CBS"/>
    <property type="match status" value="2"/>
</dbReference>
<evidence type="ECO:0000256" key="8">
    <source>
        <dbReference type="PROSITE-ProRule" id="PRU00703"/>
    </source>
</evidence>
<feature type="domain" description="CNNM transmembrane" evidence="12">
    <location>
        <begin position="1"/>
        <end position="189"/>
    </location>
</feature>
<dbReference type="GO" id="GO:0050660">
    <property type="term" value="F:flavin adenine dinucleotide binding"/>
    <property type="evidence" value="ECO:0007669"/>
    <property type="project" value="InterPro"/>
</dbReference>